<dbReference type="InParanoid" id="A0A167QQM1"/>
<evidence type="ECO:0000313" key="2">
    <source>
        <dbReference type="Proteomes" id="UP000077315"/>
    </source>
</evidence>
<organism evidence="1 2">
    <name type="scientific">Phycomyces blakesleeanus (strain ATCC 8743b / DSM 1359 / FGSC 10004 / NBRC 33097 / NRRL 1555)</name>
    <dbReference type="NCBI Taxonomy" id="763407"/>
    <lineage>
        <taxon>Eukaryota</taxon>
        <taxon>Fungi</taxon>
        <taxon>Fungi incertae sedis</taxon>
        <taxon>Mucoromycota</taxon>
        <taxon>Mucoromycotina</taxon>
        <taxon>Mucoromycetes</taxon>
        <taxon>Mucorales</taxon>
        <taxon>Phycomycetaceae</taxon>
        <taxon>Phycomyces</taxon>
    </lineage>
</organism>
<accession>A0A167QQM1</accession>
<dbReference type="GeneID" id="28991235"/>
<evidence type="ECO:0000313" key="1">
    <source>
        <dbReference type="EMBL" id="OAD80079.1"/>
    </source>
</evidence>
<keyword evidence="2" id="KW-1185">Reference proteome</keyword>
<dbReference type="RefSeq" id="XP_018298119.1">
    <property type="nucleotide sequence ID" value="XM_018430329.1"/>
</dbReference>
<dbReference type="VEuPathDB" id="FungiDB:PHYBLDRAFT_140093"/>
<dbReference type="Proteomes" id="UP000077315">
    <property type="component" value="Unassembled WGS sequence"/>
</dbReference>
<dbReference type="OrthoDB" id="2290216at2759"/>
<sequence length="82" mass="8946">MNNGNNTTVNDPSLQRMMDNTSAMYSSNQLVLAQNLDQRPTNTTVVSNIILTKLPPNFVHSSNCLQAYTSPSLGGTTCLWAK</sequence>
<dbReference type="EMBL" id="KV440972">
    <property type="protein sequence ID" value="OAD80079.1"/>
    <property type="molecule type" value="Genomic_DNA"/>
</dbReference>
<proteinExistence type="predicted"/>
<reference evidence="2" key="1">
    <citation type="submission" date="2015-06" db="EMBL/GenBank/DDBJ databases">
        <title>Expansion of signal transduction pathways in fungi by whole-genome duplication.</title>
        <authorList>
            <consortium name="DOE Joint Genome Institute"/>
            <person name="Corrochano L.M."/>
            <person name="Kuo A."/>
            <person name="Marcet-Houben M."/>
            <person name="Polaino S."/>
            <person name="Salamov A."/>
            <person name="Villalobos J.M."/>
            <person name="Alvarez M.I."/>
            <person name="Avalos J."/>
            <person name="Benito E.P."/>
            <person name="Benoit I."/>
            <person name="Burger G."/>
            <person name="Camino L.P."/>
            <person name="Canovas D."/>
            <person name="Cerda-Olmedo E."/>
            <person name="Cheng J.-F."/>
            <person name="Dominguez A."/>
            <person name="Elias M."/>
            <person name="Eslava A.P."/>
            <person name="Glaser F."/>
            <person name="Grimwood J."/>
            <person name="Gutierrez G."/>
            <person name="Heitman J."/>
            <person name="Henrissat B."/>
            <person name="Iturriaga E.A."/>
            <person name="Lang B.F."/>
            <person name="Lavin J.L."/>
            <person name="Lee S."/>
            <person name="Li W."/>
            <person name="Lindquist E."/>
            <person name="Lopez-Garcia S."/>
            <person name="Luque E.M."/>
            <person name="Marcos A.T."/>
            <person name="Martin J."/>
            <person name="McCluskey K."/>
            <person name="Medina H.R."/>
            <person name="Miralles-Duran A."/>
            <person name="Miyazaki A."/>
            <person name="Munoz-Torres E."/>
            <person name="Oguiza J.A."/>
            <person name="Ohm R."/>
            <person name="Olmedo M."/>
            <person name="Orejas M."/>
            <person name="Ortiz-Castellanos L."/>
            <person name="Pisabarro A.G."/>
            <person name="Rodriguez-Romero J."/>
            <person name="Ruiz-Herrera J."/>
            <person name="Ruiz-Vazquez R."/>
            <person name="Sanz C."/>
            <person name="Schackwitz W."/>
            <person name="Schmutz J."/>
            <person name="Shahriari M."/>
            <person name="Shelest E."/>
            <person name="Silva-Franco F."/>
            <person name="Soanes D."/>
            <person name="Syed K."/>
            <person name="Tagua V.G."/>
            <person name="Talbot N.J."/>
            <person name="Thon M."/>
            <person name="De vries R.P."/>
            <person name="Wiebenga A."/>
            <person name="Yadav J.S."/>
            <person name="Braun E.L."/>
            <person name="Baker S."/>
            <person name="Garre V."/>
            <person name="Horwitz B."/>
            <person name="Torres-Martinez S."/>
            <person name="Idnurm A."/>
            <person name="Herrera-Estrella A."/>
            <person name="Gabaldon T."/>
            <person name="Grigoriev I.V."/>
        </authorList>
    </citation>
    <scope>NUCLEOTIDE SEQUENCE [LARGE SCALE GENOMIC DNA]</scope>
    <source>
        <strain evidence="2">NRRL 1555(-)</strain>
    </source>
</reference>
<name>A0A167QQM1_PHYB8</name>
<gene>
    <name evidence="1" type="ORF">PHYBLDRAFT_140093</name>
</gene>
<protein>
    <submittedName>
        <fullName evidence="1">Uncharacterized protein</fullName>
    </submittedName>
</protein>
<dbReference type="AlphaFoldDB" id="A0A167QQM1"/>